<reference evidence="2 3" key="1">
    <citation type="submission" date="2024-07" db="EMBL/GenBank/DDBJ databases">
        <title>Description of Labrys sedimenti sp. nov., isolated from a diclofenac-degrading enrichment culture.</title>
        <authorList>
            <person name="Tancsics A."/>
            <person name="Csepanyi A."/>
        </authorList>
    </citation>
    <scope>NUCLEOTIDE SEQUENCE [LARGE SCALE GENOMIC DNA]</scope>
    <source>
        <strain evidence="2 3">LMG 23578</strain>
    </source>
</reference>
<evidence type="ECO:0000313" key="2">
    <source>
        <dbReference type="EMBL" id="MEW9306688.1"/>
    </source>
</evidence>
<sequence length="99" mass="10339">MPVGQYKLLLPFLPLAMLALAACASNAARPGQPPTCVAEAAQRLVGQPKPTDDVARKLTGAQIVRQIKPGQAVTFDFRPDRVTITTNPATGRVVSAGCG</sequence>
<feature type="chain" id="PRO_5046318613" evidence="1">
    <location>
        <begin position="28"/>
        <end position="99"/>
    </location>
</feature>
<name>A0ABV3PML0_9HYPH</name>
<dbReference type="RefSeq" id="WP_367624345.1">
    <property type="nucleotide sequence ID" value="NZ_JBFNQD010000004.1"/>
</dbReference>
<dbReference type="InterPro" id="IPR021719">
    <property type="entry name" value="Prot_inh_I78"/>
</dbReference>
<organism evidence="2 3">
    <name type="scientific">Labrys neptuniae</name>
    <dbReference type="NCBI Taxonomy" id="376174"/>
    <lineage>
        <taxon>Bacteria</taxon>
        <taxon>Pseudomonadati</taxon>
        <taxon>Pseudomonadota</taxon>
        <taxon>Alphaproteobacteria</taxon>
        <taxon>Hyphomicrobiales</taxon>
        <taxon>Xanthobacteraceae</taxon>
        <taxon>Labrys</taxon>
    </lineage>
</organism>
<dbReference type="Proteomes" id="UP001555786">
    <property type="component" value="Unassembled WGS sequence"/>
</dbReference>
<dbReference type="EMBL" id="JBFNQD010000004">
    <property type="protein sequence ID" value="MEW9306688.1"/>
    <property type="molecule type" value="Genomic_DNA"/>
</dbReference>
<protein>
    <submittedName>
        <fullName evidence="2">I78 family peptidase inhibitor</fullName>
    </submittedName>
</protein>
<comment type="caution">
    <text evidence="2">The sequence shown here is derived from an EMBL/GenBank/DDBJ whole genome shotgun (WGS) entry which is preliminary data.</text>
</comment>
<dbReference type="Pfam" id="PF11720">
    <property type="entry name" value="Inhibitor_I78"/>
    <property type="match status" value="1"/>
</dbReference>
<evidence type="ECO:0000313" key="3">
    <source>
        <dbReference type="Proteomes" id="UP001555786"/>
    </source>
</evidence>
<feature type="signal peptide" evidence="1">
    <location>
        <begin position="1"/>
        <end position="27"/>
    </location>
</feature>
<keyword evidence="3" id="KW-1185">Reference proteome</keyword>
<dbReference type="PROSITE" id="PS51257">
    <property type="entry name" value="PROKAR_LIPOPROTEIN"/>
    <property type="match status" value="1"/>
</dbReference>
<accession>A0ABV3PML0</accession>
<keyword evidence="1" id="KW-0732">Signal</keyword>
<evidence type="ECO:0000256" key="1">
    <source>
        <dbReference type="SAM" id="SignalP"/>
    </source>
</evidence>
<gene>
    <name evidence="2" type="ORF">ABXS05_14145</name>
</gene>
<dbReference type="Gene3D" id="3.30.10.10">
    <property type="entry name" value="Trypsin Inhibitor V, subunit A"/>
    <property type="match status" value="1"/>
</dbReference>
<proteinExistence type="predicted"/>